<dbReference type="InterPro" id="IPR042178">
    <property type="entry name" value="Serpin_sf_1"/>
</dbReference>
<dbReference type="InParanoid" id="A0A6I8UKB2"/>
<comment type="similarity">
    <text evidence="3">Belongs to the serpin family.</text>
</comment>
<accession>A0A6I8UKB2</accession>
<dbReference type="ExpressionAtlas" id="A0A6I8UKB2">
    <property type="expression patterns" value="baseline"/>
</dbReference>
<keyword evidence="2 8" id="KW-0722">Serine protease inhibitor</keyword>
<dbReference type="CDD" id="cd19597">
    <property type="entry name" value="serpin28D-like_insects"/>
    <property type="match status" value="1"/>
</dbReference>
<dbReference type="InterPro" id="IPR000215">
    <property type="entry name" value="Serpin_fam"/>
</dbReference>
<dbReference type="GO" id="GO:0004867">
    <property type="term" value="F:serine-type endopeptidase inhibitor activity"/>
    <property type="evidence" value="ECO:0007669"/>
    <property type="project" value="UniProtKB-KW"/>
</dbReference>
<dbReference type="GO" id="GO:0045861">
    <property type="term" value="P:negative regulation of proteolysis"/>
    <property type="evidence" value="ECO:0007669"/>
    <property type="project" value="UniProtKB-ARBA"/>
</dbReference>
<dbReference type="Proteomes" id="UP000001819">
    <property type="component" value="Chromosome 4"/>
</dbReference>
<keyword evidence="5" id="KW-0732">Signal</keyword>
<dbReference type="Gene3D" id="3.30.497.10">
    <property type="entry name" value="Antithrombin, subunit I, domain 2"/>
    <property type="match status" value="2"/>
</dbReference>
<reference evidence="8" key="1">
    <citation type="submission" date="2025-08" db="UniProtKB">
        <authorList>
            <consortium name="RefSeq"/>
        </authorList>
    </citation>
    <scope>IDENTIFICATION</scope>
    <source>
        <strain evidence="8">MV-25-SWS-2005</strain>
        <tissue evidence="8">Whole body</tissue>
    </source>
</reference>
<name>A0A6I8UKB2_DROPS</name>
<dbReference type="FunFam" id="2.30.39.10:FF:000035">
    <property type="entry name" value="Serine protease inhibitor (serpin) 16"/>
    <property type="match status" value="1"/>
</dbReference>
<dbReference type="Gene3D" id="2.30.39.10">
    <property type="entry name" value="Alpha-1-antitrypsin, domain 1"/>
    <property type="match status" value="2"/>
</dbReference>
<dbReference type="Pfam" id="PF00079">
    <property type="entry name" value="Serpin"/>
    <property type="match status" value="1"/>
</dbReference>
<dbReference type="InterPro" id="IPR036186">
    <property type="entry name" value="Serpin_sf"/>
</dbReference>
<dbReference type="FunCoup" id="A0A6I8UKB2">
    <property type="interactions" value="64"/>
</dbReference>
<sequence>MWRLVFALLVMMSVVRSETDLWRSDLRTPETQAYIMRLQQENAQQQQDSQQPLPLLQPQSQPEFQFQPIQESAPLLSPGLVSGLPNKNVNSRIGSTTGSAGSSAWGGGGASSGSASGSSYVDVASSDQIARSVLNFAQNLANQLSSRYRKTEVFSPLSIVSSLALLLLGAKGRSYQELSSVFGTSDTIKFHEQFGLMLQDVRQPNREMVSSGRPLVPWRTSNGQRTYRRYLRPAPHEVHLANGLFTQTGYTLNAGYSQVIREIYGSDLETQDFEASPAKARYNINSWVAQHTRNHIDSIISSDIPQSTRMILANALYFKGFWETDFIESATKPDSFYPNGEGTQPVLSVPMMATGGSFPYHEDHQLGCKILGLPYRGNLSTMYIIQPFKSSVDKLNMLQQRLNADVIEDLISRMVRRSAVMAFPKMHITESVSLKTMLQHMGIGGIFSTVQNDLSLIATNEAQSAAGGPSASSDGLSNSLGGNALHNLEAQRSASPAARSDLVVDDIVHKVDFTVNEQGTEAAAATVTYVKKSGPDVLFRGDTPFIVLVRHDPTKLILFYGIINEPPTAN</sequence>
<evidence type="ECO:0000256" key="2">
    <source>
        <dbReference type="ARBA" id="ARBA00022900"/>
    </source>
</evidence>
<evidence type="ECO:0000313" key="8">
    <source>
        <dbReference type="RefSeq" id="XP_001356876.3"/>
    </source>
</evidence>
<organism evidence="7 8">
    <name type="scientific">Drosophila pseudoobscura pseudoobscura</name>
    <name type="common">Fruit fly</name>
    <dbReference type="NCBI Taxonomy" id="46245"/>
    <lineage>
        <taxon>Eukaryota</taxon>
        <taxon>Metazoa</taxon>
        <taxon>Ecdysozoa</taxon>
        <taxon>Arthropoda</taxon>
        <taxon>Hexapoda</taxon>
        <taxon>Insecta</taxon>
        <taxon>Pterygota</taxon>
        <taxon>Neoptera</taxon>
        <taxon>Endopterygota</taxon>
        <taxon>Diptera</taxon>
        <taxon>Brachycera</taxon>
        <taxon>Muscomorpha</taxon>
        <taxon>Ephydroidea</taxon>
        <taxon>Drosophilidae</taxon>
        <taxon>Drosophila</taxon>
        <taxon>Sophophora</taxon>
    </lineage>
</organism>
<keyword evidence="7" id="KW-1185">Reference proteome</keyword>
<evidence type="ECO:0000256" key="1">
    <source>
        <dbReference type="ARBA" id="ARBA00022690"/>
    </source>
</evidence>
<keyword evidence="1 8" id="KW-0646">Protease inhibitor</keyword>
<dbReference type="KEGG" id="dpo:4816842"/>
<proteinExistence type="inferred from homology"/>
<dbReference type="SUPFAM" id="SSF56574">
    <property type="entry name" value="Serpins"/>
    <property type="match status" value="1"/>
</dbReference>
<dbReference type="InterPro" id="IPR042185">
    <property type="entry name" value="Serpin_sf_2"/>
</dbReference>
<evidence type="ECO:0000313" key="7">
    <source>
        <dbReference type="Proteomes" id="UP000001819"/>
    </source>
</evidence>
<evidence type="ECO:0000259" key="6">
    <source>
        <dbReference type="SMART" id="SM00093"/>
    </source>
</evidence>
<dbReference type="PANTHER" id="PTHR11461:SF342">
    <property type="entry name" value="SERINE PROTEASE INHIBITOR 28DC"/>
    <property type="match status" value="1"/>
</dbReference>
<dbReference type="SMART" id="SM00093">
    <property type="entry name" value="SERPIN"/>
    <property type="match status" value="1"/>
</dbReference>
<dbReference type="AlphaFoldDB" id="A0A6I8UKB2"/>
<feature type="chain" id="PRO_5026209064" evidence="5">
    <location>
        <begin position="18"/>
        <end position="570"/>
    </location>
</feature>
<protein>
    <submittedName>
        <fullName evidence="8">Serine protease inhibitor 28Dc</fullName>
    </submittedName>
</protein>
<evidence type="ECO:0000256" key="3">
    <source>
        <dbReference type="RuleBase" id="RU000411"/>
    </source>
</evidence>
<feature type="compositionally biased region" description="Low complexity" evidence="4">
    <location>
        <begin position="94"/>
        <end position="103"/>
    </location>
</feature>
<evidence type="ECO:0000256" key="4">
    <source>
        <dbReference type="SAM" id="MobiDB-lite"/>
    </source>
</evidence>
<feature type="region of interest" description="Disordered" evidence="4">
    <location>
        <begin position="92"/>
        <end position="111"/>
    </location>
</feature>
<dbReference type="RefSeq" id="XP_001356876.3">
    <property type="nucleotide sequence ID" value="XM_001356840.4"/>
</dbReference>
<gene>
    <name evidence="8" type="primary">Spn28Dc</name>
</gene>
<dbReference type="GO" id="GO:0005615">
    <property type="term" value="C:extracellular space"/>
    <property type="evidence" value="ECO:0007669"/>
    <property type="project" value="InterPro"/>
</dbReference>
<dbReference type="InterPro" id="IPR023796">
    <property type="entry name" value="Serpin_dom"/>
</dbReference>
<evidence type="ECO:0000256" key="5">
    <source>
        <dbReference type="SAM" id="SignalP"/>
    </source>
</evidence>
<dbReference type="PANTHER" id="PTHR11461">
    <property type="entry name" value="SERINE PROTEASE INHIBITOR, SERPIN"/>
    <property type="match status" value="1"/>
</dbReference>
<feature type="signal peptide" evidence="5">
    <location>
        <begin position="1"/>
        <end position="17"/>
    </location>
</feature>
<feature type="domain" description="Serpin" evidence="6">
    <location>
        <begin position="138"/>
        <end position="566"/>
    </location>
</feature>